<keyword evidence="3" id="KW-1185">Reference proteome</keyword>
<keyword evidence="1" id="KW-0732">Signal</keyword>
<organism evidence="2 3">
    <name type="scientific">Chitinophaga skermanii</name>
    <dbReference type="NCBI Taxonomy" id="331697"/>
    <lineage>
        <taxon>Bacteria</taxon>
        <taxon>Pseudomonadati</taxon>
        <taxon>Bacteroidota</taxon>
        <taxon>Chitinophagia</taxon>
        <taxon>Chitinophagales</taxon>
        <taxon>Chitinophagaceae</taxon>
        <taxon>Chitinophaga</taxon>
    </lineage>
</organism>
<dbReference type="AlphaFoldDB" id="A0A327Q4P4"/>
<feature type="chain" id="PRO_5016461248" evidence="1">
    <location>
        <begin position="21"/>
        <end position="532"/>
    </location>
</feature>
<evidence type="ECO:0000313" key="3">
    <source>
        <dbReference type="Proteomes" id="UP000249547"/>
    </source>
</evidence>
<evidence type="ECO:0000256" key="1">
    <source>
        <dbReference type="SAM" id="SignalP"/>
    </source>
</evidence>
<reference evidence="2 3" key="1">
    <citation type="submission" date="2018-06" db="EMBL/GenBank/DDBJ databases">
        <title>Genomic Encyclopedia of Archaeal and Bacterial Type Strains, Phase II (KMG-II): from individual species to whole genera.</title>
        <authorList>
            <person name="Goeker M."/>
        </authorList>
    </citation>
    <scope>NUCLEOTIDE SEQUENCE [LARGE SCALE GENOMIC DNA]</scope>
    <source>
        <strain evidence="2 3">DSM 23857</strain>
    </source>
</reference>
<dbReference type="OrthoDB" id="1095195at2"/>
<proteinExistence type="predicted"/>
<dbReference type="Proteomes" id="UP000249547">
    <property type="component" value="Unassembled WGS sequence"/>
</dbReference>
<evidence type="ECO:0000313" key="2">
    <source>
        <dbReference type="EMBL" id="RAI99389.1"/>
    </source>
</evidence>
<dbReference type="Pfam" id="PF16407">
    <property type="entry name" value="PKD_2"/>
    <property type="match status" value="1"/>
</dbReference>
<feature type="signal peptide" evidence="1">
    <location>
        <begin position="1"/>
        <end position="20"/>
    </location>
</feature>
<sequence length="532" mass="59894">MKFQHKIICSCLLLSALVYGACKKDLGNYEYTQPLDITIEGIPSNYAIAAGDKPDIQPVLKGAENVADSNFSYQWVMSVSYLIGEDKLRVIDNSKNLDSVFRYTSGAYNAYYLVTDKRTGRTWTTPFTITIMGSVRKNGWFLLTEKSDHTANIGYLIEDTLNVGTYPKRFSEFQTTLRDATTNVPYSLPGKPKFLSIVSASVNAAETGTKVWIYAGTDQWLEKINVTNDFTWKNRVYSFPLENSTGMTTLDKILPTSSGIGYGIKDTSLYRYYNVFRYTMGVPISRLATGELINIAPTIAQVTQTTSLASVVYDTRGKRFLYHYETNSFLKQFTNKIDGFNPDSVGMDLVWMGYTHAYAGNVIALMENSAKKRFIARMEFNSSATSLPLSLYEVTAPELFQAENFAIDLKYGFMYFSNGSKLFRYNLDTKTVQLVKDYGTGNNITKIRTKFHQSVIAPTQWQSVLNFPQSYNKFVLEPVSWGVSVTTFNGDYNSGGTLDVLKIDPLNPQAGSYYTVTGLGKIIDFDYYYSKL</sequence>
<dbReference type="InterPro" id="IPR032183">
    <property type="entry name" value="PKD-like"/>
</dbReference>
<protein>
    <submittedName>
        <fullName evidence="2">PKD family protein</fullName>
    </submittedName>
</protein>
<dbReference type="RefSeq" id="WP_111599913.1">
    <property type="nucleotide sequence ID" value="NZ_QLLL01000010.1"/>
</dbReference>
<comment type="caution">
    <text evidence="2">The sequence shown here is derived from an EMBL/GenBank/DDBJ whole genome shotgun (WGS) entry which is preliminary data.</text>
</comment>
<accession>A0A327Q4P4</accession>
<name>A0A327Q4P4_9BACT</name>
<gene>
    <name evidence="2" type="ORF">LX64_04520</name>
</gene>
<dbReference type="EMBL" id="QLLL01000010">
    <property type="protein sequence ID" value="RAI99389.1"/>
    <property type="molecule type" value="Genomic_DNA"/>
</dbReference>